<dbReference type="EMBL" id="CP014989">
    <property type="protein sequence ID" value="ANS78214.1"/>
    <property type="molecule type" value="Genomic_DNA"/>
</dbReference>
<feature type="region of interest" description="Disordered" evidence="1">
    <location>
        <begin position="1"/>
        <end position="62"/>
    </location>
</feature>
<dbReference type="KEGG" id="serj:SGUI_0818"/>
<dbReference type="AlphaFoldDB" id="A0A1B1N9X4"/>
<name>A0A1B1N9X4_9MICO</name>
<reference evidence="2 3" key="1">
    <citation type="submission" date="2016-03" db="EMBL/GenBank/DDBJ databases">
        <title>Shallow-sea hydrothermal system.</title>
        <authorList>
            <person name="Tang K."/>
        </authorList>
    </citation>
    <scope>NUCLEOTIDE SEQUENCE [LARGE SCALE GENOMIC DNA]</scope>
    <source>
        <strain evidence="2 3">JLT9</strain>
    </source>
</reference>
<protein>
    <submittedName>
        <fullName evidence="2">Uncharacterized protein</fullName>
    </submittedName>
</protein>
<accession>A0A1B1N9X4</accession>
<proteinExistence type="predicted"/>
<keyword evidence="3" id="KW-1185">Reference proteome</keyword>
<gene>
    <name evidence="2" type="ORF">SGUI_0818</name>
</gene>
<dbReference type="Proteomes" id="UP000092482">
    <property type="component" value="Chromosome"/>
</dbReference>
<sequence length="62" mass="6166">MRAVDAPSGWGGVVGVMSPPPSPTTLEGGTDIPPPPSPAGPHRRVHLLSPPPRLPGSVGGLT</sequence>
<organism evidence="2 3">
    <name type="scientific">Serinicoccus hydrothermalis</name>
    <dbReference type="NCBI Taxonomy" id="1758689"/>
    <lineage>
        <taxon>Bacteria</taxon>
        <taxon>Bacillati</taxon>
        <taxon>Actinomycetota</taxon>
        <taxon>Actinomycetes</taxon>
        <taxon>Micrococcales</taxon>
        <taxon>Ornithinimicrobiaceae</taxon>
        <taxon>Serinicoccus</taxon>
    </lineage>
</organism>
<evidence type="ECO:0000313" key="3">
    <source>
        <dbReference type="Proteomes" id="UP000092482"/>
    </source>
</evidence>
<dbReference type="STRING" id="1758689.SGUI_0818"/>
<evidence type="ECO:0000256" key="1">
    <source>
        <dbReference type="SAM" id="MobiDB-lite"/>
    </source>
</evidence>
<evidence type="ECO:0000313" key="2">
    <source>
        <dbReference type="EMBL" id="ANS78214.1"/>
    </source>
</evidence>